<keyword evidence="1" id="KW-0479">Metal-binding</keyword>
<evidence type="ECO:0000313" key="4">
    <source>
        <dbReference type="Proteomes" id="UP000177515"/>
    </source>
</evidence>
<dbReference type="RefSeq" id="WP_071070328.1">
    <property type="nucleotide sequence ID" value="NZ_CP017754.1"/>
</dbReference>
<evidence type="ECO:0000256" key="1">
    <source>
        <dbReference type="ARBA" id="ARBA00022723"/>
    </source>
</evidence>
<dbReference type="CDD" id="cd03416">
    <property type="entry name" value="CbiX_SirB_N"/>
    <property type="match status" value="1"/>
</dbReference>
<dbReference type="Pfam" id="PF01903">
    <property type="entry name" value="CbiX"/>
    <property type="match status" value="1"/>
</dbReference>
<dbReference type="Proteomes" id="UP000177515">
    <property type="component" value="Chromosome 1"/>
</dbReference>
<reference evidence="3 4" key="1">
    <citation type="submission" date="2016-10" db="EMBL/GenBank/DDBJ databases">
        <title>Complete genome sequences of three Cupriavidus strains isolated from various Malaysian environments.</title>
        <authorList>
            <person name="Abdullah A.A.-A."/>
            <person name="Shafie N.A.H."/>
            <person name="Lau N.S."/>
        </authorList>
    </citation>
    <scope>NUCLEOTIDE SEQUENCE [LARGE SCALE GENOMIC DNA]</scope>
    <source>
        <strain evidence="3 4">USMAA1020</strain>
    </source>
</reference>
<dbReference type="EMBL" id="CP017754">
    <property type="protein sequence ID" value="AOZ07401.1"/>
    <property type="molecule type" value="Genomic_DNA"/>
</dbReference>
<dbReference type="Gene3D" id="3.40.50.1400">
    <property type="match status" value="1"/>
</dbReference>
<sequence length="141" mass="14961">MVSAAQEQPRQALVLFAHGARDARWREPFDRLQAKLAAALPQGTVRLAFLELMQPSLPDTLDALAAEGITGVTVVPVFFGQGGHLRRDLPLLIEQCRQRHPGLRIGCADAVGESDRVLDAIAAYCLASLASLASLPAAPGA</sequence>
<evidence type="ECO:0000256" key="2">
    <source>
        <dbReference type="ARBA" id="ARBA00023239"/>
    </source>
</evidence>
<gene>
    <name evidence="3" type="ORF">BKK80_17400</name>
</gene>
<evidence type="ECO:0000313" key="3">
    <source>
        <dbReference type="EMBL" id="AOZ07401.1"/>
    </source>
</evidence>
<dbReference type="SUPFAM" id="SSF53800">
    <property type="entry name" value="Chelatase"/>
    <property type="match status" value="1"/>
</dbReference>
<protein>
    <submittedName>
        <fullName evidence="3">Cobalamin biosynthesis protein CbiX</fullName>
    </submittedName>
</protein>
<dbReference type="InterPro" id="IPR002762">
    <property type="entry name" value="CbiX-like"/>
</dbReference>
<keyword evidence="4" id="KW-1185">Reference proteome</keyword>
<name>A0ABM6F7F2_9BURK</name>
<accession>A0ABM6F7F2</accession>
<dbReference type="PANTHER" id="PTHR33542:SF5">
    <property type="entry name" value="FERROCHELATASE CHE1"/>
    <property type="match status" value="1"/>
</dbReference>
<organism evidence="3 4">
    <name type="scientific">Cupriavidus malaysiensis</name>
    <dbReference type="NCBI Taxonomy" id="367825"/>
    <lineage>
        <taxon>Bacteria</taxon>
        <taxon>Pseudomonadati</taxon>
        <taxon>Pseudomonadota</taxon>
        <taxon>Betaproteobacteria</taxon>
        <taxon>Burkholderiales</taxon>
        <taxon>Burkholderiaceae</taxon>
        <taxon>Cupriavidus</taxon>
    </lineage>
</organism>
<dbReference type="PANTHER" id="PTHR33542">
    <property type="entry name" value="SIROHYDROCHLORIN FERROCHELATASE, CHLOROPLASTIC"/>
    <property type="match status" value="1"/>
</dbReference>
<dbReference type="InterPro" id="IPR050963">
    <property type="entry name" value="Sirohydro_Cobaltochel/CbiX"/>
</dbReference>
<proteinExistence type="predicted"/>
<keyword evidence="2" id="KW-0456">Lyase</keyword>